<reference evidence="7 8" key="1">
    <citation type="submission" date="2017-01" db="EMBL/GenBank/DDBJ databases">
        <authorList>
            <person name="Mah S.A."/>
            <person name="Swanson W.J."/>
            <person name="Moy G.W."/>
            <person name="Vacquier V.D."/>
        </authorList>
    </citation>
    <scope>NUCLEOTIDE SEQUENCE [LARGE SCALE GENOMIC DNA]</scope>
    <source>
        <strain evidence="7 8">DSM 22694</strain>
    </source>
</reference>
<feature type="transmembrane region" description="Helical" evidence="6">
    <location>
        <begin position="39"/>
        <end position="63"/>
    </location>
</feature>
<feature type="transmembrane region" description="Helical" evidence="6">
    <location>
        <begin position="6"/>
        <end position="27"/>
    </location>
</feature>
<keyword evidence="2" id="KW-1003">Cell membrane</keyword>
<dbReference type="eggNOG" id="COG1280">
    <property type="taxonomic scope" value="Bacteria"/>
</dbReference>
<evidence type="ECO:0000256" key="1">
    <source>
        <dbReference type="ARBA" id="ARBA00004651"/>
    </source>
</evidence>
<keyword evidence="4 6" id="KW-1133">Transmembrane helix</keyword>
<dbReference type="KEGG" id="rsb:RS694_05730"/>
<dbReference type="AlphaFoldDB" id="A0A1P8KFB1"/>
<evidence type="ECO:0000313" key="8">
    <source>
        <dbReference type="Proteomes" id="UP000186110"/>
    </source>
</evidence>
<dbReference type="STRING" id="1484693.RS694_05730"/>
<dbReference type="Proteomes" id="UP000186110">
    <property type="component" value="Chromosome"/>
</dbReference>
<dbReference type="Pfam" id="PF01810">
    <property type="entry name" value="LysE"/>
    <property type="match status" value="1"/>
</dbReference>
<dbReference type="PANTHER" id="PTHR30086">
    <property type="entry name" value="ARGININE EXPORTER PROTEIN ARGO"/>
    <property type="match status" value="1"/>
</dbReference>
<dbReference type="RefSeq" id="WP_029706049.1">
    <property type="nucleotide sequence ID" value="NZ_CP019239.1"/>
</dbReference>
<organism evidence="7 8">
    <name type="scientific">Rhodoferax saidenbachensis</name>
    <dbReference type="NCBI Taxonomy" id="1484693"/>
    <lineage>
        <taxon>Bacteria</taxon>
        <taxon>Pseudomonadati</taxon>
        <taxon>Pseudomonadota</taxon>
        <taxon>Betaproteobacteria</taxon>
        <taxon>Burkholderiales</taxon>
        <taxon>Comamonadaceae</taxon>
        <taxon>Rhodoferax</taxon>
    </lineage>
</organism>
<accession>A0A1P8KFB1</accession>
<gene>
    <name evidence="7" type="ORF">RS694_05730</name>
</gene>
<evidence type="ECO:0000256" key="5">
    <source>
        <dbReference type="ARBA" id="ARBA00023136"/>
    </source>
</evidence>
<feature type="transmembrane region" description="Helical" evidence="6">
    <location>
        <begin position="185"/>
        <end position="205"/>
    </location>
</feature>
<dbReference type="PIRSF" id="PIRSF006324">
    <property type="entry name" value="LeuE"/>
    <property type="match status" value="1"/>
</dbReference>
<sequence length="208" mass="22138">MEHLWLYAVLVAGIVVLPGMDMAFVLASTLVDGRRSGAAAVAGIVLGGMVHVAMGALGVGLLLQHFPMAFNGLLLAGSLYVAWMGYGLLRNTQALSDVQDQPSRPLHSTFVRATLTCLMNPKAYIFMLAVFPQFIRPQLGNIAAQSIVLGAITATAQMVVYGGVALAAAQLRVWLQGSSKSQTAFSHWLGGLLVLTAVWTLWMGWRAA</sequence>
<dbReference type="EMBL" id="CP019239">
    <property type="protein sequence ID" value="APW44713.1"/>
    <property type="molecule type" value="Genomic_DNA"/>
</dbReference>
<keyword evidence="8" id="KW-1185">Reference proteome</keyword>
<dbReference type="GO" id="GO:0015171">
    <property type="term" value="F:amino acid transmembrane transporter activity"/>
    <property type="evidence" value="ECO:0007669"/>
    <property type="project" value="TreeGrafter"/>
</dbReference>
<evidence type="ECO:0000256" key="2">
    <source>
        <dbReference type="ARBA" id="ARBA00022475"/>
    </source>
</evidence>
<feature type="transmembrane region" description="Helical" evidence="6">
    <location>
        <begin position="69"/>
        <end position="89"/>
    </location>
</feature>
<keyword evidence="3 6" id="KW-0812">Transmembrane</keyword>
<keyword evidence="5 6" id="KW-0472">Membrane</keyword>
<evidence type="ECO:0000256" key="4">
    <source>
        <dbReference type="ARBA" id="ARBA00022989"/>
    </source>
</evidence>
<protein>
    <submittedName>
        <fullName evidence="7">Threonine transporter RhtB</fullName>
    </submittedName>
</protein>
<evidence type="ECO:0000256" key="3">
    <source>
        <dbReference type="ARBA" id="ARBA00022692"/>
    </source>
</evidence>
<evidence type="ECO:0000313" key="7">
    <source>
        <dbReference type="EMBL" id="APW44713.1"/>
    </source>
</evidence>
<dbReference type="InterPro" id="IPR001123">
    <property type="entry name" value="LeuE-type"/>
</dbReference>
<dbReference type="PANTHER" id="PTHR30086:SF20">
    <property type="entry name" value="ARGININE EXPORTER PROTEIN ARGO-RELATED"/>
    <property type="match status" value="1"/>
</dbReference>
<comment type="subcellular location">
    <subcellularLocation>
        <location evidence="1">Cell membrane</location>
        <topology evidence="1">Multi-pass membrane protein</topology>
    </subcellularLocation>
</comment>
<dbReference type="GO" id="GO:0005886">
    <property type="term" value="C:plasma membrane"/>
    <property type="evidence" value="ECO:0007669"/>
    <property type="project" value="UniProtKB-SubCell"/>
</dbReference>
<proteinExistence type="predicted"/>
<name>A0A1P8KFB1_9BURK</name>
<evidence type="ECO:0000256" key="6">
    <source>
        <dbReference type="SAM" id="Phobius"/>
    </source>
</evidence>
<feature type="transmembrane region" description="Helical" evidence="6">
    <location>
        <begin position="147"/>
        <end position="173"/>
    </location>
</feature>